<feature type="compositionally biased region" description="Polar residues" evidence="1">
    <location>
        <begin position="234"/>
        <end position="244"/>
    </location>
</feature>
<dbReference type="GO" id="GO:0031490">
    <property type="term" value="F:chromatin DNA binding"/>
    <property type="evidence" value="ECO:0007669"/>
    <property type="project" value="TreeGrafter"/>
</dbReference>
<feature type="region of interest" description="Disordered" evidence="1">
    <location>
        <begin position="204"/>
        <end position="282"/>
    </location>
</feature>
<dbReference type="EMBL" id="LDEV01001782">
    <property type="protein sequence ID" value="KLJ11021.1"/>
    <property type="molecule type" value="Genomic_DNA"/>
</dbReference>
<reference evidence="3" key="1">
    <citation type="journal article" date="2015" name="PLoS Genet.">
        <title>The dynamic genome and transcriptome of the human fungal pathogen Blastomyces and close relative Emmonsia.</title>
        <authorList>
            <person name="Munoz J.F."/>
            <person name="Gauthier G.M."/>
            <person name="Desjardins C.A."/>
            <person name="Gallo J.E."/>
            <person name="Holder J."/>
            <person name="Sullivan T.D."/>
            <person name="Marty A.J."/>
            <person name="Carmen J.C."/>
            <person name="Chen Z."/>
            <person name="Ding L."/>
            <person name="Gujja S."/>
            <person name="Magrini V."/>
            <person name="Misas E."/>
            <person name="Mitreva M."/>
            <person name="Priest M."/>
            <person name="Saif S."/>
            <person name="Whiston E.A."/>
            <person name="Young S."/>
            <person name="Zeng Q."/>
            <person name="Goldman W.E."/>
            <person name="Mardis E.R."/>
            <person name="Taylor J.W."/>
            <person name="McEwen J.G."/>
            <person name="Clay O.K."/>
            <person name="Klein B.S."/>
            <person name="Cuomo C.A."/>
        </authorList>
    </citation>
    <scope>NUCLEOTIDE SEQUENCE [LARGE SCALE GENOMIC DNA]</scope>
    <source>
        <strain evidence="3">UAMH 139</strain>
    </source>
</reference>
<dbReference type="OrthoDB" id="1259151at2759"/>
<accession>A0A0H1BPB9</accession>
<dbReference type="CDD" id="cd13214">
    <property type="entry name" value="PH-GRAM_WBP2"/>
    <property type="match status" value="1"/>
</dbReference>
<feature type="region of interest" description="Disordered" evidence="1">
    <location>
        <begin position="40"/>
        <end position="62"/>
    </location>
</feature>
<dbReference type="SUPFAM" id="SSF50729">
    <property type="entry name" value="PH domain-like"/>
    <property type="match status" value="1"/>
</dbReference>
<organism evidence="2 3">
    <name type="scientific">Blastomyces silverae</name>
    <dbReference type="NCBI Taxonomy" id="2060906"/>
    <lineage>
        <taxon>Eukaryota</taxon>
        <taxon>Fungi</taxon>
        <taxon>Dikarya</taxon>
        <taxon>Ascomycota</taxon>
        <taxon>Pezizomycotina</taxon>
        <taxon>Eurotiomycetes</taxon>
        <taxon>Eurotiomycetidae</taxon>
        <taxon>Onygenales</taxon>
        <taxon>Ajellomycetaceae</taxon>
        <taxon>Blastomyces</taxon>
    </lineage>
</organism>
<feature type="compositionally biased region" description="Polar residues" evidence="1">
    <location>
        <begin position="41"/>
        <end position="50"/>
    </location>
</feature>
<feature type="compositionally biased region" description="Polar residues" evidence="1">
    <location>
        <begin position="214"/>
        <end position="226"/>
    </location>
</feature>
<dbReference type="STRING" id="2060906.A0A0H1BPB9"/>
<dbReference type="PANTHER" id="PTHR31606:SF1">
    <property type="entry name" value="WW DOMAIN BINDING PROTEIN 2, ISOFORM E"/>
    <property type="match status" value="1"/>
</dbReference>
<sequence>MSSKFSKKTMLSRLRPSSWVMLHETEGFVRLPNERIMYTSPPRTSLTLQSGRPRPGNEPLSIQSSTGRVYLTNQRVCHPSRCSYMTIVPNRSSQVVYLPANSTPQFQSFSAPLLNLLDTHVSAPFFGPNLWTAQVKPVPGGGIPPSHVSLQLKLTFKDGGAFDFHSAFERIKERLQQALEQSQESGRATGSVDFSAIHLDELPAYEEPGHPTEPTDTTSLPAFSSTDPHERNNQRVSNQDNNIRSGEDNPPDSNPTEPPPGYEEVQQQSVANALEARLRKYQ</sequence>
<dbReference type="GO" id="GO:0005634">
    <property type="term" value="C:nucleus"/>
    <property type="evidence" value="ECO:0007669"/>
    <property type="project" value="TreeGrafter"/>
</dbReference>
<evidence type="ECO:0000313" key="3">
    <source>
        <dbReference type="Proteomes" id="UP000053573"/>
    </source>
</evidence>
<dbReference type="AlphaFoldDB" id="A0A0H1BPB9"/>
<comment type="caution">
    <text evidence="2">The sequence shown here is derived from an EMBL/GenBank/DDBJ whole genome shotgun (WGS) entry which is preliminary data.</text>
</comment>
<proteinExistence type="predicted"/>
<protein>
    <submittedName>
        <fullName evidence="2">Uncharacterized protein</fullName>
    </submittedName>
</protein>
<dbReference type="InterPro" id="IPR044852">
    <property type="entry name" value="WBP2-like"/>
</dbReference>
<dbReference type="PANTHER" id="PTHR31606">
    <property type="entry name" value="WW DOMAIN BINDING PROTEIN 2, ISOFORM E"/>
    <property type="match status" value="1"/>
</dbReference>
<evidence type="ECO:0000256" key="1">
    <source>
        <dbReference type="SAM" id="MobiDB-lite"/>
    </source>
</evidence>
<feature type="compositionally biased region" description="Pro residues" evidence="1">
    <location>
        <begin position="252"/>
        <end position="261"/>
    </location>
</feature>
<evidence type="ECO:0000313" key="2">
    <source>
        <dbReference type="EMBL" id="KLJ11021.1"/>
    </source>
</evidence>
<name>A0A0H1BPB9_9EURO</name>
<dbReference type="Proteomes" id="UP000053573">
    <property type="component" value="Unassembled WGS sequence"/>
</dbReference>
<keyword evidence="3" id="KW-1185">Reference proteome</keyword>
<gene>
    <name evidence="2" type="ORF">EMPG_13691</name>
</gene>
<dbReference type="GO" id="GO:0003713">
    <property type="term" value="F:transcription coactivator activity"/>
    <property type="evidence" value="ECO:0007669"/>
    <property type="project" value="InterPro"/>
</dbReference>